<evidence type="ECO:0000256" key="4">
    <source>
        <dbReference type="ARBA" id="ARBA00022723"/>
    </source>
</evidence>
<name>A0A5M9JQ13_MONFR</name>
<dbReference type="InterPro" id="IPR002867">
    <property type="entry name" value="IBR_dom"/>
</dbReference>
<keyword evidence="5" id="KW-0677">Repeat</keyword>
<dbReference type="SMART" id="SM00647">
    <property type="entry name" value="IBR"/>
    <property type="match status" value="1"/>
</dbReference>
<keyword evidence="8" id="KW-0862">Zinc</keyword>
<dbReference type="PANTHER" id="PTHR11685">
    <property type="entry name" value="RBR FAMILY RING FINGER AND IBR DOMAIN-CONTAINING"/>
    <property type="match status" value="1"/>
</dbReference>
<keyword evidence="11" id="KW-1185">Reference proteome</keyword>
<dbReference type="VEuPathDB" id="FungiDB:MFRU_011g01990"/>
<dbReference type="InterPro" id="IPR044066">
    <property type="entry name" value="TRIAD_supradom"/>
</dbReference>
<comment type="caution">
    <text evidence="10">The sequence shown here is derived from an EMBL/GenBank/DDBJ whole genome shotgun (WGS) entry which is preliminary data.</text>
</comment>
<proteinExistence type="predicted"/>
<organism evidence="10 11">
    <name type="scientific">Monilinia fructicola</name>
    <name type="common">Brown rot fungus</name>
    <name type="synonym">Ciboria fructicola</name>
    <dbReference type="NCBI Taxonomy" id="38448"/>
    <lineage>
        <taxon>Eukaryota</taxon>
        <taxon>Fungi</taxon>
        <taxon>Dikarya</taxon>
        <taxon>Ascomycota</taxon>
        <taxon>Pezizomycotina</taxon>
        <taxon>Leotiomycetes</taxon>
        <taxon>Helotiales</taxon>
        <taxon>Sclerotiniaceae</taxon>
        <taxon>Monilinia</taxon>
    </lineage>
</organism>
<keyword evidence="7" id="KW-0833">Ubl conjugation pathway</keyword>
<sequence>MMATCESRHWHDIRCPLCPEKIEASTVAKYLSGDMLLNYNEYMRTSKMRHLPGFSWCLSPSCSSGQVHTPGDASPNMICQKCGFATCYSHQLPWHHGKTCEQAGGLKSKEDRDSEAWIRSQTKNCPRCGVATMKSGGCDGIFCKCGKSWNWKSNI</sequence>
<evidence type="ECO:0000313" key="10">
    <source>
        <dbReference type="EMBL" id="KAA8570740.1"/>
    </source>
</evidence>
<dbReference type="Gene3D" id="1.20.120.1750">
    <property type="match status" value="1"/>
</dbReference>
<dbReference type="PROSITE" id="PS51873">
    <property type="entry name" value="TRIAD"/>
    <property type="match status" value="1"/>
</dbReference>
<evidence type="ECO:0000259" key="9">
    <source>
        <dbReference type="PROSITE" id="PS51873"/>
    </source>
</evidence>
<keyword evidence="4" id="KW-0479">Metal-binding</keyword>
<dbReference type="SUPFAM" id="SSF57850">
    <property type="entry name" value="RING/U-box"/>
    <property type="match status" value="2"/>
</dbReference>
<comment type="catalytic activity">
    <reaction evidence="1">
        <text>[E2 ubiquitin-conjugating enzyme]-S-ubiquitinyl-L-cysteine + [acceptor protein]-L-lysine = [E2 ubiquitin-conjugating enzyme]-L-cysteine + [acceptor protein]-N(6)-ubiquitinyl-L-lysine.</text>
        <dbReference type="EC" id="2.3.2.31"/>
    </reaction>
</comment>
<gene>
    <name evidence="10" type="ORF">EYC84_000135</name>
</gene>
<evidence type="ECO:0000256" key="8">
    <source>
        <dbReference type="ARBA" id="ARBA00022833"/>
    </source>
</evidence>
<dbReference type="Pfam" id="PF01485">
    <property type="entry name" value="IBR"/>
    <property type="match status" value="1"/>
</dbReference>
<dbReference type="AlphaFoldDB" id="A0A5M9JQ13"/>
<dbReference type="GO" id="GO:0008270">
    <property type="term" value="F:zinc ion binding"/>
    <property type="evidence" value="ECO:0007669"/>
    <property type="project" value="UniProtKB-KW"/>
</dbReference>
<feature type="domain" description="RING-type" evidence="9">
    <location>
        <begin position="1"/>
        <end position="155"/>
    </location>
</feature>
<dbReference type="EMBL" id="VICG01000006">
    <property type="protein sequence ID" value="KAA8570740.1"/>
    <property type="molecule type" value="Genomic_DNA"/>
</dbReference>
<evidence type="ECO:0000256" key="6">
    <source>
        <dbReference type="ARBA" id="ARBA00022771"/>
    </source>
</evidence>
<dbReference type="Proteomes" id="UP000322873">
    <property type="component" value="Unassembled WGS sequence"/>
</dbReference>
<accession>A0A5M9JQ13</accession>
<evidence type="ECO:0000256" key="7">
    <source>
        <dbReference type="ARBA" id="ARBA00022786"/>
    </source>
</evidence>
<dbReference type="GO" id="GO:0061630">
    <property type="term" value="F:ubiquitin protein ligase activity"/>
    <property type="evidence" value="ECO:0007669"/>
    <property type="project" value="UniProtKB-EC"/>
</dbReference>
<evidence type="ECO:0000313" key="11">
    <source>
        <dbReference type="Proteomes" id="UP000322873"/>
    </source>
</evidence>
<evidence type="ECO:0000256" key="2">
    <source>
        <dbReference type="ARBA" id="ARBA00012251"/>
    </source>
</evidence>
<dbReference type="CDD" id="cd20335">
    <property type="entry name" value="BRcat_RBR"/>
    <property type="match status" value="1"/>
</dbReference>
<dbReference type="GO" id="GO:0016567">
    <property type="term" value="P:protein ubiquitination"/>
    <property type="evidence" value="ECO:0007669"/>
    <property type="project" value="InterPro"/>
</dbReference>
<dbReference type="InterPro" id="IPR031127">
    <property type="entry name" value="E3_UB_ligase_RBR"/>
</dbReference>
<protein>
    <recommendedName>
        <fullName evidence="2">RBR-type E3 ubiquitin transferase</fullName>
        <ecNumber evidence="2">2.3.2.31</ecNumber>
    </recommendedName>
</protein>
<evidence type="ECO:0000256" key="3">
    <source>
        <dbReference type="ARBA" id="ARBA00022679"/>
    </source>
</evidence>
<dbReference type="EC" id="2.3.2.31" evidence="2"/>
<keyword evidence="3" id="KW-0808">Transferase</keyword>
<evidence type="ECO:0000256" key="5">
    <source>
        <dbReference type="ARBA" id="ARBA00022737"/>
    </source>
</evidence>
<evidence type="ECO:0000256" key="1">
    <source>
        <dbReference type="ARBA" id="ARBA00001798"/>
    </source>
</evidence>
<reference evidence="10 11" key="1">
    <citation type="submission" date="2019-06" db="EMBL/GenBank/DDBJ databases">
        <title>Genome Sequence of the Brown Rot Fungal Pathogen Monilinia fructicola.</title>
        <authorList>
            <person name="De Miccolis Angelini R.M."/>
            <person name="Landi L."/>
            <person name="Abate D."/>
            <person name="Pollastro S."/>
            <person name="Romanazzi G."/>
            <person name="Faretra F."/>
        </authorList>
    </citation>
    <scope>NUCLEOTIDE SEQUENCE [LARGE SCALE GENOMIC DNA]</scope>
    <source>
        <strain evidence="10 11">Mfrc123</strain>
    </source>
</reference>
<keyword evidence="6" id="KW-0863">Zinc-finger</keyword>